<gene>
    <name evidence="1" type="ORF">S12H4_10306</name>
</gene>
<evidence type="ECO:0000313" key="1">
    <source>
        <dbReference type="EMBL" id="GAI62455.1"/>
    </source>
</evidence>
<sequence length="73" mass="8623">MKIKQLPRVNRNIRAQRVKLIDDKGQVLGEFQEEKQVRVICLLQNPKKEKGDSARRLNCQRVIKKEQKTILLN</sequence>
<proteinExistence type="predicted"/>
<name>X1RH62_9ZZZZ</name>
<comment type="caution">
    <text evidence="1">The sequence shown here is derived from an EMBL/GenBank/DDBJ whole genome shotgun (WGS) entry which is preliminary data.</text>
</comment>
<organism evidence="1">
    <name type="scientific">marine sediment metagenome</name>
    <dbReference type="NCBI Taxonomy" id="412755"/>
    <lineage>
        <taxon>unclassified sequences</taxon>
        <taxon>metagenomes</taxon>
        <taxon>ecological metagenomes</taxon>
    </lineage>
</organism>
<accession>X1RH62</accession>
<reference evidence="1" key="1">
    <citation type="journal article" date="2014" name="Front. Microbiol.">
        <title>High frequency of phylogenetically diverse reductive dehalogenase-homologous genes in deep subseafloor sedimentary metagenomes.</title>
        <authorList>
            <person name="Kawai M."/>
            <person name="Futagami T."/>
            <person name="Toyoda A."/>
            <person name="Takaki Y."/>
            <person name="Nishi S."/>
            <person name="Hori S."/>
            <person name="Arai W."/>
            <person name="Tsubouchi T."/>
            <person name="Morono Y."/>
            <person name="Uchiyama I."/>
            <person name="Ito T."/>
            <person name="Fujiyama A."/>
            <person name="Inagaki F."/>
            <person name="Takami H."/>
        </authorList>
    </citation>
    <scope>NUCLEOTIDE SEQUENCE</scope>
    <source>
        <strain evidence="1">Expedition CK06-06</strain>
    </source>
</reference>
<dbReference type="AlphaFoldDB" id="X1RH62"/>
<dbReference type="EMBL" id="BARW01004377">
    <property type="protein sequence ID" value="GAI62455.1"/>
    <property type="molecule type" value="Genomic_DNA"/>
</dbReference>
<protein>
    <submittedName>
        <fullName evidence="1">Uncharacterized protein</fullName>
    </submittedName>
</protein>